<evidence type="ECO:0000256" key="1">
    <source>
        <dbReference type="ARBA" id="ARBA00006699"/>
    </source>
</evidence>
<dbReference type="Pfam" id="PF09092">
    <property type="entry name" value="Lyase_N"/>
    <property type="match status" value="1"/>
</dbReference>
<feature type="domain" description="Lyase N-terminal" evidence="4">
    <location>
        <begin position="31"/>
        <end position="193"/>
    </location>
</feature>
<feature type="non-terminal residue" evidence="6">
    <location>
        <position position="1"/>
    </location>
</feature>
<dbReference type="InterPro" id="IPR015176">
    <property type="entry name" value="Lyase_N"/>
</dbReference>
<evidence type="ECO:0000259" key="3">
    <source>
        <dbReference type="Pfam" id="PF02278"/>
    </source>
</evidence>
<dbReference type="Proteomes" id="UP001159427">
    <property type="component" value="Unassembled WGS sequence"/>
</dbReference>
<evidence type="ECO:0000313" key="7">
    <source>
        <dbReference type="Proteomes" id="UP001159427"/>
    </source>
</evidence>
<protein>
    <recommendedName>
        <fullName evidence="8">Chondroitin sulfate ABC exolyase</fullName>
    </recommendedName>
</protein>
<dbReference type="Gene3D" id="2.60.120.430">
    <property type="entry name" value="Galactose-binding lectin"/>
    <property type="match status" value="1"/>
</dbReference>
<reference evidence="6 7" key="1">
    <citation type="submission" date="2022-05" db="EMBL/GenBank/DDBJ databases">
        <authorList>
            <consortium name="Genoscope - CEA"/>
            <person name="William W."/>
        </authorList>
    </citation>
    <scope>NUCLEOTIDE SEQUENCE [LARGE SCALE GENOMIC DNA]</scope>
</reference>
<dbReference type="SUPFAM" id="SSF49863">
    <property type="entry name" value="Hyaluronate lyase-like, C-terminal domain"/>
    <property type="match status" value="1"/>
</dbReference>
<dbReference type="InterPro" id="IPR003159">
    <property type="entry name" value="Lyase_8_central_dom"/>
</dbReference>
<dbReference type="PANTHER" id="PTHR37322">
    <property type="match status" value="1"/>
</dbReference>
<evidence type="ECO:0000259" key="4">
    <source>
        <dbReference type="Pfam" id="PF09092"/>
    </source>
</evidence>
<dbReference type="Pfam" id="PF02278">
    <property type="entry name" value="Lyase_8"/>
    <property type="match status" value="1"/>
</dbReference>
<dbReference type="EMBL" id="CALNXI010002616">
    <property type="protein sequence ID" value="CAH3189436.1"/>
    <property type="molecule type" value="Genomic_DNA"/>
</dbReference>
<gene>
    <name evidence="6" type="ORF">PEVE_00019398</name>
</gene>
<dbReference type="InterPro" id="IPR011013">
    <property type="entry name" value="Gal_mutarotase_sf_dom"/>
</dbReference>
<organism evidence="6 7">
    <name type="scientific">Porites evermanni</name>
    <dbReference type="NCBI Taxonomy" id="104178"/>
    <lineage>
        <taxon>Eukaryota</taxon>
        <taxon>Metazoa</taxon>
        <taxon>Cnidaria</taxon>
        <taxon>Anthozoa</taxon>
        <taxon>Hexacorallia</taxon>
        <taxon>Scleractinia</taxon>
        <taxon>Fungiina</taxon>
        <taxon>Poritidae</taxon>
        <taxon>Porites</taxon>
    </lineage>
</organism>
<dbReference type="InterPro" id="IPR014718">
    <property type="entry name" value="GH-type_carb-bd"/>
</dbReference>
<feature type="domain" description="Polysaccharide lyase family 8 central" evidence="3">
    <location>
        <begin position="723"/>
        <end position="984"/>
    </location>
</feature>
<comment type="caution">
    <text evidence="6">The sequence shown here is derived from an EMBL/GenBank/DDBJ whole genome shotgun (WGS) entry which is preliminary data.</text>
</comment>
<dbReference type="InterPro" id="IPR011071">
    <property type="entry name" value="Lyase_8-like_C"/>
</dbReference>
<comment type="similarity">
    <text evidence="1">Belongs to the polysaccharide lyase 8 family.</text>
</comment>
<dbReference type="InterPro" id="IPR039174">
    <property type="entry name" value="Chondroitin_ABC_lyase"/>
</dbReference>
<evidence type="ECO:0000259" key="5">
    <source>
        <dbReference type="Pfam" id="PF09093"/>
    </source>
</evidence>
<dbReference type="SUPFAM" id="SSF74650">
    <property type="entry name" value="Galactose mutarotase-like"/>
    <property type="match status" value="1"/>
</dbReference>
<dbReference type="SUPFAM" id="SSF49785">
    <property type="entry name" value="Galactose-binding domain-like"/>
    <property type="match status" value="1"/>
</dbReference>
<dbReference type="Pfam" id="PF09093">
    <property type="entry name" value="Lyase_catalyt"/>
    <property type="match status" value="1"/>
</dbReference>
<name>A0ABN8SCJ1_9CNID</name>
<sequence>VTKHLEVQTLQLKVTYSPLVFAAAQPPCHHDDIFDFEDPNQSNCFKTIPDANANVSLSINPLTVKHLKNSLKWNTSGPSTLQLKHPKFTKIPHQWLKRGGVKVWFYKEAPTENKTMDIEFKQSQNLLGKFQVNLDFQGWRGIWVKFSECKVKGKSLSKKSVEIDEVTFFLNDADTIYMDLLGFEESFGKQSRDKVVPPIGGVDLYDASNTWQRTYHWSQQRCPALPLKIDDKKVKSLELITARMRNWFCDENKTSSNFVKDSFLDKRWKSLMSTVQRAHKEYDKLNFDADGEVVGPPLFCRDCRYGAKKDKSTRKFGFIFEKIMLPLALEYYLRSRPNEIAEAAKKHLEELNSGDNDKENNAYNAIAGEDKGMKKLFKDYLPKPRPLKQEDVEKAIKTLNLDRLNKINNLLDFAKQQGFTDGSGFGSLDHEWNRDGAGFMNTLFLLRDSLSIPSNKTRLLDLIETAKWYNDFREIYQLPEFEHRGTTADRMITLLLYRLIIVLVMPSGNEDELKAKIRDMDALVRWSNNAMAVNEGLGGVIKPDFVGFHHKAFYGSAYVPQALHVAALVHYLLGGTEFALSASSTENIRRGLETLRIIAVKSSTPNSVNGRFPHYYNKALIKAVLPGYAYISVSHSSKVLSALPTSITVTNGSGAEMFLRLYDDPDVSSYLADGGPKKAKCYLNSLGSLDIMEAVKTVADAQGVFPEPSPQGHWSKNFAALSVHRRKDWAVTTKGFNSLLWDFESSKDENVFGMFSSHGALLVANSEKSLEVHDVANGWDWAKVPGATTIAIGTPDVDELKLKKARFYNPRPLAGGVTFKGTSELENGLFAMDFEQPNYDFKDWRKNISFIFKKSVFFFENLLVCLGSNIRAAQTNGKSVQTTLFQDRLLDGVTSSFITVDGVKKYHGNKSDALTPDSGKSYTSLTDAKGNFYYIPEPSKSILKVHVKDQPSKTDDGDKDTSARYATAWIEHGNLPSSYEYAVLIPTDGYHKNLNNITTDQRTAGKEVYKVLQTDEVAHIVQFLKSPESWAVRSNPVTGYAMFEASASLPADGPVEAVSGPNCLIMAEKTADSIYISISSPDLNLPTKNGPLRGSDDVGQEELYHASSAERQLEVTLRRAVQQSVVYAQTHGNPKCYKANVWVLPNGKTVRFLNLKNGFSVEVKLMLK</sequence>
<accession>A0ABN8SCJ1</accession>
<dbReference type="PANTHER" id="PTHR37322:SF3">
    <property type="entry name" value="CHONDROITIN SULFATE ABC EXOLYASE"/>
    <property type="match status" value="1"/>
</dbReference>
<feature type="domain" description="Lyase catalytic" evidence="5">
    <location>
        <begin position="409"/>
        <end position="634"/>
    </location>
</feature>
<dbReference type="InterPro" id="IPR008929">
    <property type="entry name" value="Chondroitin_lyas"/>
</dbReference>
<dbReference type="Gene3D" id="2.60.220.10">
    <property type="entry name" value="Polysaccharide lyase family 8-like, C-terminal"/>
    <property type="match status" value="1"/>
</dbReference>
<dbReference type="InterPro" id="IPR015177">
    <property type="entry name" value="Lyase_catalyt"/>
</dbReference>
<keyword evidence="7" id="KW-1185">Reference proteome</keyword>
<keyword evidence="2" id="KW-0456">Lyase</keyword>
<dbReference type="SUPFAM" id="SSF48230">
    <property type="entry name" value="Chondroitin AC/alginate lyase"/>
    <property type="match status" value="1"/>
</dbReference>
<evidence type="ECO:0008006" key="8">
    <source>
        <dbReference type="Google" id="ProtNLM"/>
    </source>
</evidence>
<evidence type="ECO:0000256" key="2">
    <source>
        <dbReference type="ARBA" id="ARBA00023239"/>
    </source>
</evidence>
<proteinExistence type="inferred from homology"/>
<dbReference type="Gene3D" id="1.50.10.100">
    <property type="entry name" value="Chondroitin AC/alginate lyase"/>
    <property type="match status" value="2"/>
</dbReference>
<dbReference type="InterPro" id="IPR008979">
    <property type="entry name" value="Galactose-bd-like_sf"/>
</dbReference>
<dbReference type="Gene3D" id="2.70.98.10">
    <property type="match status" value="1"/>
</dbReference>
<evidence type="ECO:0000313" key="6">
    <source>
        <dbReference type="EMBL" id="CAH3189436.1"/>
    </source>
</evidence>